<keyword evidence="1" id="KW-0732">Signal</keyword>
<organism evidence="2 3">
    <name type="scientific">Ferrimonas marina</name>
    <dbReference type="NCBI Taxonomy" id="299255"/>
    <lineage>
        <taxon>Bacteria</taxon>
        <taxon>Pseudomonadati</taxon>
        <taxon>Pseudomonadota</taxon>
        <taxon>Gammaproteobacteria</taxon>
        <taxon>Alteromonadales</taxon>
        <taxon>Ferrimonadaceae</taxon>
        <taxon>Ferrimonas</taxon>
    </lineage>
</organism>
<dbReference type="STRING" id="299255.SAMN02745129_3688"/>
<gene>
    <name evidence="2" type="ORF">SAMN02745129_3688</name>
</gene>
<protein>
    <recommendedName>
        <fullName evidence="4">Outer membrane protein beta-barrel domain-containing protein</fullName>
    </recommendedName>
</protein>
<sequence length="153" mass="17018">MVRAAIIACILLLPTAQAAEHRLLLAGSTGWTSDPQSELSQSSSVAGVQYHLRLHRHWSLVTGFLTGQDEQGDLHEMPMLLERRIGLQGDHSLYLQAGNQLFYLNGERGLGLTAGGGWQWHGQQGWLMRLGFQQSSRAEQSANRIQLALGWRF</sequence>
<dbReference type="AlphaFoldDB" id="A0A1M5XTJ9"/>
<feature type="signal peptide" evidence="1">
    <location>
        <begin position="1"/>
        <end position="18"/>
    </location>
</feature>
<evidence type="ECO:0000256" key="1">
    <source>
        <dbReference type="SAM" id="SignalP"/>
    </source>
</evidence>
<feature type="chain" id="PRO_5009915075" description="Outer membrane protein beta-barrel domain-containing protein" evidence="1">
    <location>
        <begin position="19"/>
        <end position="153"/>
    </location>
</feature>
<name>A0A1M5XTJ9_9GAMM</name>
<evidence type="ECO:0000313" key="2">
    <source>
        <dbReference type="EMBL" id="SHI03130.1"/>
    </source>
</evidence>
<evidence type="ECO:0000313" key="3">
    <source>
        <dbReference type="Proteomes" id="UP000184268"/>
    </source>
</evidence>
<reference evidence="2 3" key="1">
    <citation type="submission" date="2016-11" db="EMBL/GenBank/DDBJ databases">
        <authorList>
            <person name="Jaros S."/>
            <person name="Januszkiewicz K."/>
            <person name="Wedrychowicz H."/>
        </authorList>
    </citation>
    <scope>NUCLEOTIDE SEQUENCE [LARGE SCALE GENOMIC DNA]</scope>
    <source>
        <strain evidence="2 3">DSM 16917</strain>
    </source>
</reference>
<dbReference type="Proteomes" id="UP000184268">
    <property type="component" value="Unassembled WGS sequence"/>
</dbReference>
<dbReference type="RefSeq" id="WP_067659506.1">
    <property type="nucleotide sequence ID" value="NZ_FQXG01000006.1"/>
</dbReference>
<dbReference type="EMBL" id="FQXG01000006">
    <property type="protein sequence ID" value="SHI03130.1"/>
    <property type="molecule type" value="Genomic_DNA"/>
</dbReference>
<proteinExistence type="predicted"/>
<evidence type="ECO:0008006" key="4">
    <source>
        <dbReference type="Google" id="ProtNLM"/>
    </source>
</evidence>
<keyword evidence="3" id="KW-1185">Reference proteome</keyword>
<accession>A0A1M5XTJ9</accession>